<dbReference type="PATRIC" id="fig|520764.3.peg.1239"/>
<evidence type="ECO:0000259" key="1">
    <source>
        <dbReference type="Pfam" id="PF08666"/>
    </source>
</evidence>
<dbReference type="STRING" id="520764.AN618_11990"/>
<evidence type="ECO:0000313" key="3">
    <source>
        <dbReference type="Proteomes" id="UP000070427"/>
    </source>
</evidence>
<protein>
    <submittedName>
        <fullName evidence="2">D-proline reductase proprotein PrdA</fullName>
        <ecNumber evidence="2">1.21.4.1</ecNumber>
    </submittedName>
</protein>
<dbReference type="Proteomes" id="UP000070427">
    <property type="component" value="Unassembled WGS sequence"/>
</dbReference>
<dbReference type="InParanoid" id="A0A140L9S7"/>
<dbReference type="AlphaFoldDB" id="A0A140L9S7"/>
<reference evidence="2 3" key="1">
    <citation type="submission" date="2015-12" db="EMBL/GenBank/DDBJ databases">
        <title>Draft genome sequnece of Fervidicola ferrireducens strain Y170.</title>
        <authorList>
            <person name="Patel B.K."/>
        </authorList>
    </citation>
    <scope>NUCLEOTIDE SEQUENCE [LARGE SCALE GENOMIC DNA]</scope>
    <source>
        <strain evidence="2 3">Y170</strain>
    </source>
</reference>
<dbReference type="InterPro" id="IPR013974">
    <property type="entry name" value="SAF"/>
</dbReference>
<dbReference type="Pfam" id="PF08666">
    <property type="entry name" value="SAF"/>
    <property type="match status" value="1"/>
</dbReference>
<dbReference type="RefSeq" id="WP_066353139.1">
    <property type="nucleotide sequence ID" value="NZ_LOED01000012.1"/>
</dbReference>
<feature type="domain" description="SAF" evidence="1">
    <location>
        <begin position="24"/>
        <end position="81"/>
    </location>
</feature>
<proteinExistence type="predicted"/>
<evidence type="ECO:0000313" key="2">
    <source>
        <dbReference type="EMBL" id="KXG77302.1"/>
    </source>
</evidence>
<name>A0A140L9S7_9FIRM</name>
<dbReference type="NCBIfam" id="TIGR04480">
    <property type="entry name" value="D_pro_red_PrdA"/>
    <property type="match status" value="1"/>
</dbReference>
<gene>
    <name evidence="2" type="primary">prdA_1</name>
    <name evidence="2" type="ORF">AN618_11990</name>
</gene>
<dbReference type="EMBL" id="LOED01000012">
    <property type="protein sequence ID" value="KXG77302.1"/>
    <property type="molecule type" value="Genomic_DNA"/>
</dbReference>
<dbReference type="Pfam" id="PF09338">
    <property type="entry name" value="Gly_reductase"/>
    <property type="match status" value="1"/>
</dbReference>
<keyword evidence="3" id="KW-1185">Reference proteome</keyword>
<dbReference type="PIRSF" id="PIRSF001220">
    <property type="entry name" value="L-ASNase_gatD"/>
    <property type="match status" value="1"/>
</dbReference>
<dbReference type="PIRSF" id="PIRSF500176">
    <property type="entry name" value="L_ASNase"/>
    <property type="match status" value="1"/>
</dbReference>
<dbReference type="GO" id="GO:0050002">
    <property type="term" value="F:D-proline reductase activity"/>
    <property type="evidence" value="ECO:0007669"/>
    <property type="project" value="UniProtKB-EC"/>
</dbReference>
<dbReference type="EC" id="1.21.4.1" evidence="2"/>
<keyword evidence="2" id="KW-0560">Oxidoreductase</keyword>
<dbReference type="OrthoDB" id="5808629at2"/>
<organism evidence="2 3">
    <name type="scientific">Fervidicola ferrireducens</name>
    <dbReference type="NCBI Taxonomy" id="520764"/>
    <lineage>
        <taxon>Bacteria</taxon>
        <taxon>Bacillati</taxon>
        <taxon>Bacillota</taxon>
        <taxon>Clostridia</taxon>
        <taxon>Thermosediminibacterales</taxon>
        <taxon>Thermosediminibacteraceae</taxon>
        <taxon>Fervidicola</taxon>
    </lineage>
</organism>
<sequence length="584" mass="63495">MSITPETANQHKNDPAVVCCLTQEGTIISPADLEDPAIFPDLEESGLLTIPENVLTIGQVLGKKLVKTVDALTPITPDMIEGGMEEETKPEVIKGNGVAEEEAVSNAIGKGNVIRIHIEEGKGINLEIPAIVTTATAVEPAARPEEEFRKEEKIEDRVKRTLLMREFDVKEVRLGDETSFENGILTIRKTLAEDALKADPLAKKMEIDIITPDNKNVFTNTIMDVIPIATKVEGAIGEGITHVLSGAVVILTGVDESGIQVHEFGSCEGIIGEKVRFGRPGCPDENDIMIRIHVTIQAGTGMERRGPYAAHKVCDAVIQEIREVLKKKDPSEAARVIEYKDVERVGRPRVVIVKEIMGQGAMHDNVILPKEPAGVLGGRPNVDLGNIPVVLSPNEVRDGGIHALTCIGPASKENTRHYFREPLVNLVAEDEEVNLVGVVFVGSPQVNEEKFYVSERLGALIEAMGVDGAIVTTEGFGNNHIDFASHIEQIGKRGIPVVGVTYAAYQGQLIVGNKYMDAMVELNKDPNGMESEILGDNTLTREDAERALAMLKAKMAGVEIKPAPKKWDQSVIEKNQELIRNAKK</sequence>
<dbReference type="InterPro" id="IPR031002">
    <property type="entry name" value="D_pro_red_PrdA"/>
</dbReference>
<accession>A0A140L9S7</accession>
<comment type="caution">
    <text evidence="2">The sequence shown here is derived from an EMBL/GenBank/DDBJ whole genome shotgun (WGS) entry which is preliminary data.</text>
</comment>
<dbReference type="InterPro" id="IPR006034">
    <property type="entry name" value="Asparaginase/glutaminase-like"/>
</dbReference>
<dbReference type="InterPro" id="IPR015417">
    <property type="entry name" value="Gly_reductase_pB_sua/b"/>
</dbReference>